<evidence type="ECO:0000256" key="4">
    <source>
        <dbReference type="ARBA" id="ARBA00023136"/>
    </source>
</evidence>
<keyword evidence="4 6" id="KW-0472">Membrane</keyword>
<dbReference type="NCBIfam" id="TIGR01730">
    <property type="entry name" value="RND_mfp"/>
    <property type="match status" value="1"/>
</dbReference>
<comment type="similarity">
    <text evidence="1">Belongs to the membrane fusion protein (MFP) (TC 8.A.1) family.</text>
</comment>
<dbReference type="Gene3D" id="2.40.30.170">
    <property type="match status" value="1"/>
</dbReference>
<dbReference type="InterPro" id="IPR006143">
    <property type="entry name" value="RND_pump_MFP"/>
</dbReference>
<dbReference type="SUPFAM" id="SSF111369">
    <property type="entry name" value="HlyD-like secretion proteins"/>
    <property type="match status" value="1"/>
</dbReference>
<protein>
    <submittedName>
        <fullName evidence="9">Efflux RND transporter periplasmic adaptor subunit</fullName>
    </submittedName>
</protein>
<dbReference type="EMBL" id="WUFT01000016">
    <property type="protein sequence ID" value="NEJ73435.1"/>
    <property type="molecule type" value="Genomic_DNA"/>
</dbReference>
<feature type="transmembrane region" description="Helical" evidence="6">
    <location>
        <begin position="6"/>
        <end position="28"/>
    </location>
</feature>
<dbReference type="InterPro" id="IPR050393">
    <property type="entry name" value="MFP_Efflux_Pump"/>
</dbReference>
<feature type="domain" description="Multidrug resistance protein MdtA-like barrel-sandwich hybrid" evidence="7">
    <location>
        <begin position="46"/>
        <end position="184"/>
    </location>
</feature>
<reference evidence="9 10" key="1">
    <citation type="submission" date="2019-12" db="EMBL/GenBank/DDBJ databases">
        <title>Rhizobium genotypes associated with high levels of biological nitrogen fixation by grain legumes in a temperate-maritime cropping system.</title>
        <authorList>
            <person name="Maluk M."/>
            <person name="Francesc Ferrando Molina F."/>
            <person name="Lopez Del Egido L."/>
            <person name="Lafos M."/>
            <person name="Langarica-Fuentes A."/>
            <person name="Gebre Yohannes G."/>
            <person name="Young M.W."/>
            <person name="Martin P."/>
            <person name="Gantlett R."/>
            <person name="Kenicer G."/>
            <person name="Hawes C."/>
            <person name="Begg G.S."/>
            <person name="Quilliam R.S."/>
            <person name="Squire G.R."/>
            <person name="Poole P.S."/>
            <person name="Young P.W."/>
            <person name="Iannetta P.M."/>
            <person name="James E.K."/>
        </authorList>
    </citation>
    <scope>NUCLEOTIDE SEQUENCE [LARGE SCALE GENOMIC DNA]</scope>
    <source>
        <strain evidence="9 10">JHI366</strain>
    </source>
</reference>
<evidence type="ECO:0000256" key="2">
    <source>
        <dbReference type="ARBA" id="ARBA00022692"/>
    </source>
</evidence>
<dbReference type="InterPro" id="IPR058625">
    <property type="entry name" value="MdtA-like_BSH"/>
</dbReference>
<dbReference type="InterPro" id="IPR058634">
    <property type="entry name" value="AaeA-lik-b-barrel"/>
</dbReference>
<dbReference type="AlphaFoldDB" id="A0A7K3UJF7"/>
<keyword evidence="3 6" id="KW-1133">Transmembrane helix</keyword>
<evidence type="ECO:0000256" key="3">
    <source>
        <dbReference type="ARBA" id="ARBA00022989"/>
    </source>
</evidence>
<name>A0A7K3UJF7_9HYPH</name>
<gene>
    <name evidence="9" type="ORF">GR197_23325</name>
</gene>
<dbReference type="GO" id="GO:0022857">
    <property type="term" value="F:transmembrane transporter activity"/>
    <property type="evidence" value="ECO:0007669"/>
    <property type="project" value="InterPro"/>
</dbReference>
<dbReference type="Proteomes" id="UP000471753">
    <property type="component" value="Unassembled WGS sequence"/>
</dbReference>
<dbReference type="RefSeq" id="WP_164013848.1">
    <property type="nucleotide sequence ID" value="NZ_WUFT01000016.1"/>
</dbReference>
<dbReference type="PANTHER" id="PTHR30367">
    <property type="entry name" value="P-HYDROXYBENZOIC ACID EFFLUX PUMP SUBUNIT AAEA-RELATED"/>
    <property type="match status" value="1"/>
</dbReference>
<dbReference type="Pfam" id="PF25963">
    <property type="entry name" value="Beta-barrel_AAEA"/>
    <property type="match status" value="1"/>
</dbReference>
<sequence>MNSLKFVGRLIVTLSIVIAAVFVGRGLWGHYMEEPWTRDARLRADVVGIAPDVSGLVSDVLVTDNQTVKKGDILFRVDRERFSIALAQSEAALDGSKAALDQTHRERERQERLGDAASLQQKEQARTAEEQAEAAFRQATANRDLAALNRERSQIKATVNGTVSNLSLRPGDYVSAGTAKIALIDTDSLRVEGYFEETKLPRIHPGDKVSIHLMGQSQSLQGHVESIATGIEDRERTAGTGLLANINPTFSWVRLAQRVPVRISIDNVPDDVRLIAGLTATVEVGKS</sequence>
<proteinExistence type="inferred from homology"/>
<comment type="caution">
    <text evidence="9">The sequence shown here is derived from an EMBL/GenBank/DDBJ whole genome shotgun (WGS) entry which is preliminary data.</text>
</comment>
<feature type="domain" description="p-hydroxybenzoic acid efflux pump subunit AaeA-like beta-barrel" evidence="8">
    <location>
        <begin position="188"/>
        <end position="284"/>
    </location>
</feature>
<evidence type="ECO:0000313" key="9">
    <source>
        <dbReference type="EMBL" id="NEJ73435.1"/>
    </source>
</evidence>
<feature type="compositionally biased region" description="Basic and acidic residues" evidence="5">
    <location>
        <begin position="102"/>
        <end position="114"/>
    </location>
</feature>
<evidence type="ECO:0000313" key="10">
    <source>
        <dbReference type="Proteomes" id="UP000471753"/>
    </source>
</evidence>
<dbReference type="Gene3D" id="2.40.50.100">
    <property type="match status" value="1"/>
</dbReference>
<evidence type="ECO:0000256" key="1">
    <source>
        <dbReference type="ARBA" id="ARBA00009477"/>
    </source>
</evidence>
<feature type="region of interest" description="Disordered" evidence="5">
    <location>
        <begin position="97"/>
        <end position="123"/>
    </location>
</feature>
<evidence type="ECO:0000259" key="8">
    <source>
        <dbReference type="Pfam" id="PF25963"/>
    </source>
</evidence>
<evidence type="ECO:0000256" key="5">
    <source>
        <dbReference type="SAM" id="MobiDB-lite"/>
    </source>
</evidence>
<dbReference type="GO" id="GO:0016020">
    <property type="term" value="C:membrane"/>
    <property type="evidence" value="ECO:0007669"/>
    <property type="project" value="InterPro"/>
</dbReference>
<evidence type="ECO:0000259" key="7">
    <source>
        <dbReference type="Pfam" id="PF25917"/>
    </source>
</evidence>
<organism evidence="9 10">
    <name type="scientific">Rhizobium phaseoli</name>
    <dbReference type="NCBI Taxonomy" id="396"/>
    <lineage>
        <taxon>Bacteria</taxon>
        <taxon>Pseudomonadati</taxon>
        <taxon>Pseudomonadota</taxon>
        <taxon>Alphaproteobacteria</taxon>
        <taxon>Hyphomicrobiales</taxon>
        <taxon>Rhizobiaceae</taxon>
        <taxon>Rhizobium/Agrobacterium group</taxon>
        <taxon>Rhizobium</taxon>
    </lineage>
</organism>
<keyword evidence="2 6" id="KW-0812">Transmembrane</keyword>
<accession>A0A7K3UJF7</accession>
<evidence type="ECO:0000256" key="6">
    <source>
        <dbReference type="SAM" id="Phobius"/>
    </source>
</evidence>
<dbReference type="Pfam" id="PF25917">
    <property type="entry name" value="BSH_RND"/>
    <property type="match status" value="1"/>
</dbReference>
<dbReference type="PANTHER" id="PTHR30367:SF12">
    <property type="entry name" value="P-HYDROXYBENZOIC ACID EFFLUX PUMP SUBUNIT AAEA"/>
    <property type="match status" value="1"/>
</dbReference>